<accession>A0A9P4VTR6</accession>
<evidence type="ECO:0000313" key="1">
    <source>
        <dbReference type="EMBL" id="KAF2841770.1"/>
    </source>
</evidence>
<protein>
    <submittedName>
        <fullName evidence="1">Uncharacterized protein</fullName>
    </submittedName>
</protein>
<gene>
    <name evidence="1" type="ORF">M501DRAFT_928798</name>
</gene>
<dbReference type="AlphaFoldDB" id="A0A9P4VTR6"/>
<dbReference type="OrthoDB" id="3690291at2759"/>
<feature type="non-terminal residue" evidence="1">
    <location>
        <position position="228"/>
    </location>
</feature>
<comment type="caution">
    <text evidence="1">The sequence shown here is derived from an EMBL/GenBank/DDBJ whole genome shotgun (WGS) entry which is preliminary data.</text>
</comment>
<reference evidence="1" key="1">
    <citation type="journal article" date="2020" name="Stud. Mycol.">
        <title>101 Dothideomycetes genomes: a test case for predicting lifestyles and emergence of pathogens.</title>
        <authorList>
            <person name="Haridas S."/>
            <person name="Albert R."/>
            <person name="Binder M."/>
            <person name="Bloem J."/>
            <person name="Labutti K."/>
            <person name="Salamov A."/>
            <person name="Andreopoulos B."/>
            <person name="Baker S."/>
            <person name="Barry K."/>
            <person name="Bills G."/>
            <person name="Bluhm B."/>
            <person name="Cannon C."/>
            <person name="Castanera R."/>
            <person name="Culley D."/>
            <person name="Daum C."/>
            <person name="Ezra D."/>
            <person name="Gonzalez J."/>
            <person name="Henrissat B."/>
            <person name="Kuo A."/>
            <person name="Liang C."/>
            <person name="Lipzen A."/>
            <person name="Lutzoni F."/>
            <person name="Magnuson J."/>
            <person name="Mondo S."/>
            <person name="Nolan M."/>
            <person name="Ohm R."/>
            <person name="Pangilinan J."/>
            <person name="Park H.-J."/>
            <person name="Ramirez L."/>
            <person name="Alfaro M."/>
            <person name="Sun H."/>
            <person name="Tritt A."/>
            <person name="Yoshinaga Y."/>
            <person name="Zwiers L.-H."/>
            <person name="Turgeon B."/>
            <person name="Goodwin S."/>
            <person name="Spatafora J."/>
            <person name="Crous P."/>
            <person name="Grigoriev I."/>
        </authorList>
    </citation>
    <scope>NUCLEOTIDE SEQUENCE</scope>
    <source>
        <strain evidence="1">CBS 101060</strain>
    </source>
</reference>
<name>A0A9P4VTR6_9PEZI</name>
<proteinExistence type="predicted"/>
<organism evidence="1 2">
    <name type="scientific">Patellaria atrata CBS 101060</name>
    <dbReference type="NCBI Taxonomy" id="1346257"/>
    <lineage>
        <taxon>Eukaryota</taxon>
        <taxon>Fungi</taxon>
        <taxon>Dikarya</taxon>
        <taxon>Ascomycota</taxon>
        <taxon>Pezizomycotina</taxon>
        <taxon>Dothideomycetes</taxon>
        <taxon>Dothideomycetes incertae sedis</taxon>
        <taxon>Patellariales</taxon>
        <taxon>Patellariaceae</taxon>
        <taxon>Patellaria</taxon>
    </lineage>
</organism>
<dbReference type="Proteomes" id="UP000799429">
    <property type="component" value="Unassembled WGS sequence"/>
</dbReference>
<evidence type="ECO:0000313" key="2">
    <source>
        <dbReference type="Proteomes" id="UP000799429"/>
    </source>
</evidence>
<sequence length="228" mass="25920">MFIKVSRQLEKAEEDAYSIVEPDSDRFIPNTWLDRSGWAKHFAGFDRTWLRSLVQRPGRHESALTKLCWAVESVIYKAQRSSTAEVMGLPSMNYINRREAGNDTNEKPLNTRQAGSTMIRYSRVWVGMIGYIWRTYKLEAGLPAAGNGVVEEDGEEGSGHERTKRRPTYRLTGKQQECLSGIIDIVREDKDEEDEAQLESNTLAFLLSLLDHQLKDSEYQSALISATA</sequence>
<keyword evidence="2" id="KW-1185">Reference proteome</keyword>
<dbReference type="EMBL" id="MU006091">
    <property type="protein sequence ID" value="KAF2841770.1"/>
    <property type="molecule type" value="Genomic_DNA"/>
</dbReference>